<feature type="compositionally biased region" description="Gly residues" evidence="1">
    <location>
        <begin position="321"/>
        <end position="330"/>
    </location>
</feature>
<organism evidence="2 3">
    <name type="scientific">Linnemannia hyalina</name>
    <dbReference type="NCBI Taxonomy" id="64524"/>
    <lineage>
        <taxon>Eukaryota</taxon>
        <taxon>Fungi</taxon>
        <taxon>Fungi incertae sedis</taxon>
        <taxon>Mucoromycota</taxon>
        <taxon>Mortierellomycotina</taxon>
        <taxon>Mortierellomycetes</taxon>
        <taxon>Mortierellales</taxon>
        <taxon>Mortierellaceae</taxon>
        <taxon>Linnemannia</taxon>
    </lineage>
</organism>
<feature type="compositionally biased region" description="Basic and acidic residues" evidence="1">
    <location>
        <begin position="268"/>
        <end position="297"/>
    </location>
</feature>
<evidence type="ECO:0000313" key="3">
    <source>
        <dbReference type="Proteomes" id="UP000707451"/>
    </source>
</evidence>
<dbReference type="OrthoDB" id="10589976at2759"/>
<dbReference type="AlphaFoldDB" id="A0A9P7XR14"/>
<feature type="region of interest" description="Disordered" evidence="1">
    <location>
        <begin position="1"/>
        <end position="39"/>
    </location>
</feature>
<sequence length="370" mass="39874">MTPTYDTFTPSKFVHPTRISSTTDNAHTHSRGSISGTPPRRHQCRFPFNLCAAAALGLVLLAGQPSHYFCQSGNHGSGVNALPVTGRSLVATTSATIGDTSPQAVLQLHQRQQQQILALHTSNSVTFSAASAAVSGLDGRFRLALPKHASFDADAADGSNGYSHIALETADVPFTTGSFADSGRVLASGLISESHLPSPQDITTSNVPKRDEQHLAFLDLMARVSGKSRDQAETEIWEERRVTQAAVRKELEMRMQLQRQGEDDVTEGDGRIELKQVKSKAREKDHHHKEENAMEKGKGKHGKKGKQEKNKAPDKATSSDGNGGGVGGGVKTTPTIFYVPHQDDDALAMALGKISLADYFNRQGEFNIVV</sequence>
<evidence type="ECO:0000313" key="2">
    <source>
        <dbReference type="EMBL" id="KAG9065507.1"/>
    </source>
</evidence>
<proteinExistence type="predicted"/>
<feature type="compositionally biased region" description="Basic and acidic residues" evidence="1">
    <location>
        <begin position="305"/>
        <end position="314"/>
    </location>
</feature>
<feature type="compositionally biased region" description="Polar residues" evidence="1">
    <location>
        <begin position="1"/>
        <end position="10"/>
    </location>
</feature>
<protein>
    <submittedName>
        <fullName evidence="2">Uncharacterized protein</fullName>
    </submittedName>
</protein>
<feature type="compositionally biased region" description="Polar residues" evidence="1">
    <location>
        <begin position="18"/>
        <end position="36"/>
    </location>
</feature>
<evidence type="ECO:0000256" key="1">
    <source>
        <dbReference type="SAM" id="MobiDB-lite"/>
    </source>
</evidence>
<dbReference type="Proteomes" id="UP000707451">
    <property type="component" value="Unassembled WGS sequence"/>
</dbReference>
<reference evidence="2" key="1">
    <citation type="submission" date="2021-06" db="EMBL/GenBank/DDBJ databases">
        <title>Genome Sequence of Mortierella hyaline Strain SCG-10, a Cold-Adapted, Nitrate-Reducing Fungus Isolated from Soil in Minnesota, USA.</title>
        <authorList>
            <person name="Aldossari N."/>
        </authorList>
    </citation>
    <scope>NUCLEOTIDE SEQUENCE</scope>
    <source>
        <strain evidence="2">SCG-10</strain>
    </source>
</reference>
<accession>A0A9P7XR14</accession>
<feature type="region of interest" description="Disordered" evidence="1">
    <location>
        <begin position="258"/>
        <end position="330"/>
    </location>
</feature>
<keyword evidence="3" id="KW-1185">Reference proteome</keyword>
<dbReference type="EMBL" id="JAHRHY010000011">
    <property type="protein sequence ID" value="KAG9065507.1"/>
    <property type="molecule type" value="Genomic_DNA"/>
</dbReference>
<name>A0A9P7XR14_9FUNG</name>
<gene>
    <name evidence="2" type="ORF">KI688_001795</name>
</gene>
<comment type="caution">
    <text evidence="2">The sequence shown here is derived from an EMBL/GenBank/DDBJ whole genome shotgun (WGS) entry which is preliminary data.</text>
</comment>